<accession>A0A5D3YKX3</accession>
<dbReference type="GO" id="GO:0006355">
    <property type="term" value="P:regulation of DNA-templated transcription"/>
    <property type="evidence" value="ECO:0007669"/>
    <property type="project" value="InterPro"/>
</dbReference>
<feature type="coiled-coil region" evidence="6">
    <location>
        <begin position="256"/>
        <end position="290"/>
    </location>
</feature>
<evidence type="ECO:0000256" key="2">
    <source>
        <dbReference type="ARBA" id="ARBA00012438"/>
    </source>
</evidence>
<dbReference type="Gene3D" id="3.30.450.20">
    <property type="entry name" value="PAS domain"/>
    <property type="match status" value="5"/>
</dbReference>
<feature type="domain" description="PAS" evidence="8">
    <location>
        <begin position="715"/>
        <end position="771"/>
    </location>
</feature>
<dbReference type="InterPro" id="IPR000700">
    <property type="entry name" value="PAS-assoc_C"/>
</dbReference>
<feature type="domain" description="PAS" evidence="8">
    <location>
        <begin position="138"/>
        <end position="208"/>
    </location>
</feature>
<dbReference type="SMART" id="SM00091">
    <property type="entry name" value="PAS"/>
    <property type="match status" value="5"/>
</dbReference>
<keyword evidence="11" id="KW-1185">Reference proteome</keyword>
<dbReference type="InterPro" id="IPR003594">
    <property type="entry name" value="HATPase_dom"/>
</dbReference>
<dbReference type="PROSITE" id="PS50109">
    <property type="entry name" value="HIS_KIN"/>
    <property type="match status" value="1"/>
</dbReference>
<dbReference type="InterPro" id="IPR005467">
    <property type="entry name" value="His_kinase_dom"/>
</dbReference>
<feature type="domain" description="Histidine kinase" evidence="7">
    <location>
        <begin position="850"/>
        <end position="1046"/>
    </location>
</feature>
<dbReference type="EC" id="2.7.13.3" evidence="2"/>
<dbReference type="InterPro" id="IPR013655">
    <property type="entry name" value="PAS_fold_3"/>
</dbReference>
<feature type="domain" description="PAS" evidence="8">
    <location>
        <begin position="468"/>
        <end position="538"/>
    </location>
</feature>
<dbReference type="PANTHER" id="PTHR43304">
    <property type="entry name" value="PHYTOCHROME-LIKE PROTEIN CPH1"/>
    <property type="match status" value="1"/>
</dbReference>
<dbReference type="PROSITE" id="PS50112">
    <property type="entry name" value="PAS"/>
    <property type="match status" value="5"/>
</dbReference>
<dbReference type="Pfam" id="PF08447">
    <property type="entry name" value="PAS_3"/>
    <property type="match status" value="2"/>
</dbReference>
<sequence length="1049" mass="120125">MSENNRYSFSDGTGKILNRGTVILFACASTDEFPLVSVSESAKNILGFSTSYLLERENGWSDRIHPDDKTAVFEGFEEVMSQGISIINEYRFKRKDGVYIWLRDELTLAEDSNGNEVVYGSSIDITERKKAELALKESQRKYQSIVNHINDIAYSLDSDGNITLLNSSWTERTGYSIDDCMGTAFWNYVHPEDRESIKSFFQSLIKNQGTAEKVFRIATADGEFYWAEVYAKCLTNGKETQVNGTIIDISDNLAYLDKKEKINQELDERVAQHTQELRSEIEERRRAETNIQQRLSYEQAISECSSLLLESSSPKALKETLEIMREVTNADRVYLYKNFKAGGELRIRLAVEACADGVIPNTKTDTSTQLAYSEIPWWHKQLSSGNIINTDIEDLPETEREILGAQGVKSVLAIPIRIEEEWYGYVGFADIKNKRSWKNNEIQFLKTAANIISAHEKRKKIEKSLVQQQNYTEAILDSLPSIYLLMDEDFEFEQWNHNAEEYTGYSTEEFSQLNVFDLVIPEDHEELKEGTERVKNHNNDKGRELRLQTKSGNAIPYYWRGHYIELDQQEYFLCVGIDITQQKETEKALLDEKRFNDALIESMPGIFYMINSDSKFHRWNQNLEDLLGYSSEELKSIGPVDVFDKEEFEQVDKKIKEVYEIGQSELEAEIVAKDGSKTPYYFTGRLFSRGGDEYLVGVGQDISEQKKAREQLKKSEELFRNLFLKAPAAIVMVDPDNNIQDVNESFEQLFGYEEEEIVGKDVDEELVPEQRMEEAPQFLDEEFIEKKFHIESQRLTKDGELIDVYVAPIPVYVDGTPIAAFGMYIDISEQKTYEKELQKSLEEKKMLLKEVHHRIKNNLAVVTGLIQLQLYETENPEVRATLEESESRIQTIGLIHEKIYNSQTLSGVSCEAYIGDLVETISKTNKMDKEVTISKSIDDIHLNTGQAVPFALLVNEIVTNSYKYAFEDQTEGKIKIDISREGDELHAEIRDNGKGLPDDFAEENVDSLGMTLVQNFINQLGAKGHFKNDNGTCLELSFEIEEPTTGPES</sequence>
<dbReference type="Pfam" id="PF07568">
    <property type="entry name" value="HisKA_2"/>
    <property type="match status" value="1"/>
</dbReference>
<dbReference type="Pfam" id="PF01590">
    <property type="entry name" value="GAF"/>
    <property type="match status" value="1"/>
</dbReference>
<dbReference type="InterPro" id="IPR000014">
    <property type="entry name" value="PAS"/>
</dbReference>
<dbReference type="Proteomes" id="UP000324595">
    <property type="component" value="Unassembled WGS sequence"/>
</dbReference>
<feature type="domain" description="PAC" evidence="9">
    <location>
        <begin position="664"/>
        <end position="714"/>
    </location>
</feature>
<dbReference type="InterPro" id="IPR029016">
    <property type="entry name" value="GAF-like_dom_sf"/>
</dbReference>
<evidence type="ECO:0000313" key="11">
    <source>
        <dbReference type="Proteomes" id="UP000324595"/>
    </source>
</evidence>
<dbReference type="PANTHER" id="PTHR43304:SF1">
    <property type="entry name" value="PAC DOMAIN-CONTAINING PROTEIN"/>
    <property type="match status" value="1"/>
</dbReference>
<dbReference type="PROSITE" id="PS50113">
    <property type="entry name" value="PAC"/>
    <property type="match status" value="3"/>
</dbReference>
<evidence type="ECO:0000256" key="1">
    <source>
        <dbReference type="ARBA" id="ARBA00000085"/>
    </source>
</evidence>
<dbReference type="NCBIfam" id="TIGR00229">
    <property type="entry name" value="sensory_box"/>
    <property type="match status" value="5"/>
</dbReference>
<comment type="catalytic activity">
    <reaction evidence="1">
        <text>ATP + protein L-histidine = ADP + protein N-phospho-L-histidine.</text>
        <dbReference type="EC" id="2.7.13.3"/>
    </reaction>
</comment>
<dbReference type="InterPro" id="IPR013767">
    <property type="entry name" value="PAS_fold"/>
</dbReference>
<dbReference type="GO" id="GO:0004673">
    <property type="term" value="F:protein histidine kinase activity"/>
    <property type="evidence" value="ECO:0007669"/>
    <property type="project" value="UniProtKB-EC"/>
</dbReference>
<organism evidence="10 11">
    <name type="scientific">Fodinibius salinus</name>
    <dbReference type="NCBI Taxonomy" id="860790"/>
    <lineage>
        <taxon>Bacteria</taxon>
        <taxon>Pseudomonadati</taxon>
        <taxon>Balneolota</taxon>
        <taxon>Balneolia</taxon>
        <taxon>Balneolales</taxon>
        <taxon>Balneolaceae</taxon>
        <taxon>Fodinibius</taxon>
    </lineage>
</organism>
<evidence type="ECO:0000313" key="10">
    <source>
        <dbReference type="EMBL" id="TYP94090.1"/>
    </source>
</evidence>
<dbReference type="InterPro" id="IPR035965">
    <property type="entry name" value="PAS-like_dom_sf"/>
</dbReference>
<keyword evidence="3" id="KW-0597">Phosphoprotein</keyword>
<gene>
    <name evidence="10" type="ORF">LX73_1814</name>
</gene>
<dbReference type="EMBL" id="VNHY01000002">
    <property type="protein sequence ID" value="TYP94090.1"/>
    <property type="molecule type" value="Genomic_DNA"/>
</dbReference>
<dbReference type="SMART" id="SM00387">
    <property type="entry name" value="HATPase_c"/>
    <property type="match status" value="1"/>
</dbReference>
<dbReference type="Pfam" id="PF00989">
    <property type="entry name" value="PAS"/>
    <property type="match status" value="3"/>
</dbReference>
<feature type="domain" description="PAS" evidence="8">
    <location>
        <begin position="592"/>
        <end position="662"/>
    </location>
</feature>
<dbReference type="RefSeq" id="WP_148899116.1">
    <property type="nucleotide sequence ID" value="NZ_VNHY01000002.1"/>
</dbReference>
<dbReference type="InterPro" id="IPR036890">
    <property type="entry name" value="HATPase_C_sf"/>
</dbReference>
<keyword evidence="6" id="KW-0175">Coiled coil</keyword>
<keyword evidence="4" id="KW-0808">Transferase</keyword>
<dbReference type="InterPro" id="IPR052162">
    <property type="entry name" value="Sensor_kinase/Photoreceptor"/>
</dbReference>
<dbReference type="AlphaFoldDB" id="A0A5D3YKX3"/>
<dbReference type="InterPro" id="IPR011495">
    <property type="entry name" value="Sig_transdc_His_kin_sub2_dim/P"/>
</dbReference>
<dbReference type="OrthoDB" id="5522855at2"/>
<evidence type="ECO:0000256" key="6">
    <source>
        <dbReference type="SAM" id="Coils"/>
    </source>
</evidence>
<feature type="domain" description="PAC" evidence="9">
    <location>
        <begin position="86"/>
        <end position="137"/>
    </location>
</feature>
<evidence type="ECO:0000259" key="9">
    <source>
        <dbReference type="PROSITE" id="PS50113"/>
    </source>
</evidence>
<dbReference type="SUPFAM" id="SSF55874">
    <property type="entry name" value="ATPase domain of HSP90 chaperone/DNA topoisomerase II/histidine kinase"/>
    <property type="match status" value="1"/>
</dbReference>
<dbReference type="CDD" id="cd00130">
    <property type="entry name" value="PAS"/>
    <property type="match status" value="5"/>
</dbReference>
<evidence type="ECO:0000259" key="8">
    <source>
        <dbReference type="PROSITE" id="PS50112"/>
    </source>
</evidence>
<protein>
    <recommendedName>
        <fullName evidence="2">histidine kinase</fullName>
        <ecNumber evidence="2">2.7.13.3</ecNumber>
    </recommendedName>
</protein>
<reference evidence="10 11" key="1">
    <citation type="submission" date="2019-07" db="EMBL/GenBank/DDBJ databases">
        <title>Genomic Encyclopedia of Archaeal and Bacterial Type Strains, Phase II (KMG-II): from individual species to whole genera.</title>
        <authorList>
            <person name="Goeker M."/>
        </authorList>
    </citation>
    <scope>NUCLEOTIDE SEQUENCE [LARGE SCALE GENOMIC DNA]</scope>
    <source>
        <strain evidence="10 11">DSM 21935</strain>
    </source>
</reference>
<evidence type="ECO:0000256" key="3">
    <source>
        <dbReference type="ARBA" id="ARBA00022553"/>
    </source>
</evidence>
<dbReference type="Pfam" id="PF02518">
    <property type="entry name" value="HATPase_c"/>
    <property type="match status" value="1"/>
</dbReference>
<proteinExistence type="predicted"/>
<dbReference type="Gene3D" id="3.30.565.10">
    <property type="entry name" value="Histidine kinase-like ATPase, C-terminal domain"/>
    <property type="match status" value="1"/>
</dbReference>
<dbReference type="SMART" id="SM00086">
    <property type="entry name" value="PAC"/>
    <property type="match status" value="5"/>
</dbReference>
<feature type="domain" description="PAS" evidence="8">
    <location>
        <begin position="35"/>
        <end position="83"/>
    </location>
</feature>
<comment type="caution">
    <text evidence="10">The sequence shown here is derived from an EMBL/GenBank/DDBJ whole genome shotgun (WGS) entry which is preliminary data.</text>
</comment>
<evidence type="ECO:0000256" key="4">
    <source>
        <dbReference type="ARBA" id="ARBA00022679"/>
    </source>
</evidence>
<keyword evidence="5" id="KW-0418">Kinase</keyword>
<dbReference type="InterPro" id="IPR001610">
    <property type="entry name" value="PAC"/>
</dbReference>
<dbReference type="SMART" id="SM00065">
    <property type="entry name" value="GAF"/>
    <property type="match status" value="1"/>
</dbReference>
<name>A0A5D3YKX3_9BACT</name>
<dbReference type="SUPFAM" id="SSF55781">
    <property type="entry name" value="GAF domain-like"/>
    <property type="match status" value="1"/>
</dbReference>
<dbReference type="InterPro" id="IPR003018">
    <property type="entry name" value="GAF"/>
</dbReference>
<evidence type="ECO:0000256" key="5">
    <source>
        <dbReference type="ARBA" id="ARBA00022777"/>
    </source>
</evidence>
<dbReference type="SUPFAM" id="SSF55785">
    <property type="entry name" value="PYP-like sensor domain (PAS domain)"/>
    <property type="match status" value="5"/>
</dbReference>
<evidence type="ECO:0000259" key="7">
    <source>
        <dbReference type="PROSITE" id="PS50109"/>
    </source>
</evidence>
<dbReference type="Gene3D" id="3.30.450.40">
    <property type="match status" value="1"/>
</dbReference>
<feature type="domain" description="PAC" evidence="9">
    <location>
        <begin position="788"/>
        <end position="839"/>
    </location>
</feature>